<accession>A0A0A1V111</accession>
<dbReference type="AlphaFoldDB" id="A0A0A1V111"/>
<dbReference type="OrthoDB" id="4939437at2759"/>
<protein>
    <submittedName>
        <fullName evidence="1">Uncharacterized protein</fullName>
    </submittedName>
</protein>
<name>A0A0A1V111_9HYPO</name>
<sequence length="176" mass="20803">MKLSPEEIQRRLPRHVLADGHTNSLGLCLLEKVAFAWYKMAERRRNPIREGHYRVYHIDGEGRFQYQDWDPTDWSRHELTDRISKHMLLLHHSAELRQKCRIPHRYQGAERLFAALTLAYYLVATHRLMFAASNPGCLLEEILFVLLGFVQIDRVFYNLRATRITSERTQSAARRS</sequence>
<reference evidence="1 2" key="1">
    <citation type="submission" date="2014-02" db="EMBL/GenBank/DDBJ databases">
        <title>The genome sequence of the entomopathogenic fungus Metarhizium robertsii ARSEF 2575.</title>
        <authorList>
            <person name="Giuliano Garisto Donzelli B."/>
            <person name="Roe B.A."/>
            <person name="Macmil S.L."/>
            <person name="Krasnoff S.B."/>
            <person name="Gibson D.M."/>
        </authorList>
    </citation>
    <scope>NUCLEOTIDE SEQUENCE [LARGE SCALE GENOMIC DNA]</scope>
    <source>
        <strain evidence="1 2">ARSEF 2575</strain>
    </source>
</reference>
<evidence type="ECO:0000313" key="2">
    <source>
        <dbReference type="Proteomes" id="UP000030151"/>
    </source>
</evidence>
<comment type="caution">
    <text evidence="1">The sequence shown here is derived from an EMBL/GenBank/DDBJ whole genome shotgun (WGS) entry which is preliminary data.</text>
</comment>
<dbReference type="Proteomes" id="UP000030151">
    <property type="component" value="Unassembled WGS sequence"/>
</dbReference>
<gene>
    <name evidence="1" type="ORF">X797_003126</name>
</gene>
<organism evidence="1 2">
    <name type="scientific">Metarhizium robertsii</name>
    <dbReference type="NCBI Taxonomy" id="568076"/>
    <lineage>
        <taxon>Eukaryota</taxon>
        <taxon>Fungi</taxon>
        <taxon>Dikarya</taxon>
        <taxon>Ascomycota</taxon>
        <taxon>Pezizomycotina</taxon>
        <taxon>Sordariomycetes</taxon>
        <taxon>Hypocreomycetidae</taxon>
        <taxon>Hypocreales</taxon>
        <taxon>Clavicipitaceae</taxon>
        <taxon>Metarhizium</taxon>
    </lineage>
</organism>
<dbReference type="EMBL" id="JELW01000003">
    <property type="protein sequence ID" value="EXV03326.1"/>
    <property type="molecule type" value="Genomic_DNA"/>
</dbReference>
<dbReference type="HOGENOM" id="CLU_130526_0_0_1"/>
<evidence type="ECO:0000313" key="1">
    <source>
        <dbReference type="EMBL" id="EXV03326.1"/>
    </source>
</evidence>
<proteinExistence type="predicted"/>